<dbReference type="KEGG" id="phu:Phum_PHUM413450"/>
<dbReference type="EMBL" id="AAZO01005080">
    <property type="status" value="NOT_ANNOTATED_CDS"/>
    <property type="molecule type" value="Genomic_DNA"/>
</dbReference>
<dbReference type="OMA" id="DNPRRQT"/>
<dbReference type="Pfam" id="PF08700">
    <property type="entry name" value="VPS51_Exo84_N"/>
    <property type="match status" value="1"/>
</dbReference>
<dbReference type="PANTHER" id="PTHR31658">
    <property type="entry name" value="CONSERVED OLIGOMERIC GOLGI COMPLEX SUBUNIT 1"/>
    <property type="match status" value="1"/>
</dbReference>
<evidence type="ECO:0000256" key="4">
    <source>
        <dbReference type="ARBA" id="ARBA00022448"/>
    </source>
</evidence>
<dbReference type="VEuPathDB" id="VectorBase:PHUM413450"/>
<dbReference type="GO" id="GO:0017119">
    <property type="term" value="C:Golgi transport complex"/>
    <property type="evidence" value="ECO:0007669"/>
    <property type="project" value="InterPro"/>
</dbReference>
<feature type="region of interest" description="Disordered" evidence="9">
    <location>
        <begin position="825"/>
        <end position="865"/>
    </location>
</feature>
<organism>
    <name type="scientific">Pediculus humanus subsp. corporis</name>
    <name type="common">Body louse</name>
    <dbReference type="NCBI Taxonomy" id="121224"/>
    <lineage>
        <taxon>Eukaryota</taxon>
        <taxon>Metazoa</taxon>
        <taxon>Ecdysozoa</taxon>
        <taxon>Arthropoda</taxon>
        <taxon>Hexapoda</taxon>
        <taxon>Insecta</taxon>
        <taxon>Pterygota</taxon>
        <taxon>Neoptera</taxon>
        <taxon>Paraneoptera</taxon>
        <taxon>Psocodea</taxon>
        <taxon>Troctomorpha</taxon>
        <taxon>Phthiraptera</taxon>
        <taxon>Anoplura</taxon>
        <taxon>Pediculidae</taxon>
        <taxon>Pediculus</taxon>
    </lineage>
</organism>
<feature type="coiled-coil region" evidence="8">
    <location>
        <begin position="226"/>
        <end position="253"/>
    </location>
</feature>
<dbReference type="EnsemblMetazoa" id="PHUM413450-RA">
    <property type="protein sequence ID" value="PHUM413450-PA"/>
    <property type="gene ID" value="PHUM413450"/>
</dbReference>
<comment type="similarity">
    <text evidence="2">Belongs to the COG1 family.</text>
</comment>
<keyword evidence="7" id="KW-0472">Membrane</keyword>
<keyword evidence="4" id="KW-0813">Transport</keyword>
<dbReference type="GO" id="GO:0015031">
    <property type="term" value="P:protein transport"/>
    <property type="evidence" value="ECO:0007669"/>
    <property type="project" value="UniProtKB-KW"/>
</dbReference>
<evidence type="ECO:0000313" key="12">
    <source>
        <dbReference type="Proteomes" id="UP000009046"/>
    </source>
</evidence>
<keyword evidence="8" id="KW-0175">Coiled coil</keyword>
<evidence type="ECO:0000256" key="6">
    <source>
        <dbReference type="ARBA" id="ARBA00023034"/>
    </source>
</evidence>
<proteinExistence type="inferred from homology"/>
<dbReference type="FunCoup" id="E0VS87">
    <property type="interactions" value="1256"/>
</dbReference>
<keyword evidence="6" id="KW-0333">Golgi apparatus</keyword>
<dbReference type="CTD" id="8234313"/>
<accession>E0VS87</accession>
<evidence type="ECO:0000256" key="2">
    <source>
        <dbReference type="ARBA" id="ARBA00006653"/>
    </source>
</evidence>
<feature type="compositionally biased region" description="Basic and acidic residues" evidence="9">
    <location>
        <begin position="853"/>
        <end position="864"/>
    </location>
</feature>
<reference evidence="10" key="1">
    <citation type="submission" date="2007-04" db="EMBL/GenBank/DDBJ databases">
        <title>Annotation of Pediculus humanus corporis strain USDA.</title>
        <authorList>
            <person name="Kirkness E."/>
            <person name="Hannick L."/>
            <person name="Hass B."/>
            <person name="Bruggner R."/>
            <person name="Lawson D."/>
            <person name="Bidwell S."/>
            <person name="Joardar V."/>
            <person name="Caler E."/>
            <person name="Walenz B."/>
            <person name="Inman J."/>
            <person name="Schobel S."/>
            <person name="Galinsky K."/>
            <person name="Amedeo P."/>
            <person name="Strausberg R."/>
        </authorList>
    </citation>
    <scope>NUCLEOTIDE SEQUENCE</scope>
    <source>
        <strain evidence="10">USDA</strain>
    </source>
</reference>
<evidence type="ECO:0000256" key="9">
    <source>
        <dbReference type="SAM" id="MobiDB-lite"/>
    </source>
</evidence>
<dbReference type="STRING" id="121224.E0VS87"/>
<protein>
    <recommendedName>
        <fullName evidence="3">Conserved oligomeric Golgi complex subunit 1</fullName>
    </recommendedName>
</protein>
<evidence type="ECO:0000313" key="10">
    <source>
        <dbReference type="EMBL" id="EEB16243.1"/>
    </source>
</evidence>
<dbReference type="GeneID" id="8234313"/>
<evidence type="ECO:0000256" key="1">
    <source>
        <dbReference type="ARBA" id="ARBA00004395"/>
    </source>
</evidence>
<feature type="compositionally biased region" description="Polar residues" evidence="9">
    <location>
        <begin position="825"/>
        <end position="839"/>
    </location>
</feature>
<dbReference type="RefSeq" id="XP_002428981.1">
    <property type="nucleotide sequence ID" value="XM_002428936.1"/>
</dbReference>
<comment type="subcellular location">
    <subcellularLocation>
        <location evidence="1">Golgi apparatus membrane</location>
        <topology evidence="1">Peripheral membrane protein</topology>
    </subcellularLocation>
</comment>
<sequence length="888" mass="102669">MTTESLLEIDSDQLFEKHTISEIKIIQGKIQNEIEKKKEELRIMVGEKCRDLLKAADIIIEMQDTSKNIINVINQTNYLCQSLQEKRLLGFRQPVNKTTTTFTKNSEEISKIIEIKILLILPEQIWTALDNKDYFLGAQLFLFATHLHLGLEISSNSQNFFNKYSVINKQWAIINNCKQIIIDGACNELKILNIPLQKATECLCCLILLESTTYEKLLNQFLDLRLASLNDILKSEELSKKKLRQTVETLQHTLMIVYHCFFDKSSQKCSIEVLLNTILSNQSKPTLFKIIQKSSWPEQYLSPMITNYRPNTSENLVSLQQEHIKKVLDFWLENVEKILSVELNKILLLVDNIKRLHKIIKEEIFDVKYPDNWDEITLSLLGISNLNIYNKFIKSYMTNRMKELIQSAWLNGLNYVLDNLKKVDEVMSKDKNKQENDIRWFVWKENKGNFEEGLKLKTMGYTPKVMELCEKMNHFLIQLLEDVELYVNENSKIKHKIKEVDNDSILILNFLNSHSFEMIQKFTHYVKDGCKTLGNESIDSKIIIRARFLSSLTNECPGLEKCLKSSISKEDFNENVSNNLWQKGRGLLNETSTEIWHDWKVLKSSRLKTLIKSKLGPTVSLRSLLKSKLLSEIITIEEQTEDGSSVKSDLRISSQPSLSLQELLFQICRQVNAIAPHTLPKQVHQELIDCMVKDILEHYQEWTKSETIYQTQAWQMLMDVKFLTLMFVTNNNKDLSQEICEILEKSIDPFDLDVHYSYLQNNVKKSVLKLQGTFGILVNISEKLPVFNGLRLSQSSSGVKLEEPNLLAMSTTVPWFPLLPVAKRSNSSRSDGLQESPSYSFKELSADKQPMARHKDRENKKESVTSDFFKSAGAFFDAMTGGGWSREN</sequence>
<reference evidence="11" key="3">
    <citation type="submission" date="2020-05" db="UniProtKB">
        <authorList>
            <consortium name="EnsemblMetazoa"/>
        </authorList>
    </citation>
    <scope>IDENTIFICATION</scope>
    <source>
        <strain evidence="11">USDA</strain>
    </source>
</reference>
<evidence type="ECO:0000313" key="11">
    <source>
        <dbReference type="EnsemblMetazoa" id="PHUM413450-PA"/>
    </source>
</evidence>
<evidence type="ECO:0000256" key="5">
    <source>
        <dbReference type="ARBA" id="ARBA00022927"/>
    </source>
</evidence>
<keyword evidence="5" id="KW-0653">Protein transport</keyword>
<evidence type="ECO:0000256" key="3">
    <source>
        <dbReference type="ARBA" id="ARBA00020978"/>
    </source>
</evidence>
<dbReference type="Proteomes" id="UP000009046">
    <property type="component" value="Unassembled WGS sequence"/>
</dbReference>
<dbReference type="GO" id="GO:0000139">
    <property type="term" value="C:Golgi membrane"/>
    <property type="evidence" value="ECO:0007669"/>
    <property type="project" value="UniProtKB-SubCell"/>
</dbReference>
<dbReference type="HOGENOM" id="CLU_012605_0_0_1"/>
<gene>
    <name evidence="11" type="primary">8234313</name>
    <name evidence="10" type="ORF">Phum_PHUM413450</name>
</gene>
<dbReference type="InParanoid" id="E0VS87"/>
<dbReference type="GO" id="GO:0006891">
    <property type="term" value="P:intra-Golgi vesicle-mediated transport"/>
    <property type="evidence" value="ECO:0007669"/>
    <property type="project" value="InterPro"/>
</dbReference>
<dbReference type="PANTHER" id="PTHR31658:SF0">
    <property type="entry name" value="CONSERVED OLIGOMERIC GOLGI COMPLEX SUBUNIT 1"/>
    <property type="match status" value="1"/>
</dbReference>
<dbReference type="InterPro" id="IPR033370">
    <property type="entry name" value="COG1"/>
</dbReference>
<dbReference type="AlphaFoldDB" id="E0VS87"/>
<name>E0VS87_PEDHC</name>
<dbReference type="eggNOG" id="KOG2033">
    <property type="taxonomic scope" value="Eukaryota"/>
</dbReference>
<evidence type="ECO:0000256" key="7">
    <source>
        <dbReference type="ARBA" id="ARBA00023136"/>
    </source>
</evidence>
<dbReference type="OrthoDB" id="46189at2759"/>
<reference evidence="10" key="2">
    <citation type="submission" date="2007-04" db="EMBL/GenBank/DDBJ databases">
        <title>The genome of the human body louse.</title>
        <authorList>
            <consortium name="The Human Body Louse Genome Consortium"/>
            <person name="Kirkness E."/>
            <person name="Walenz B."/>
            <person name="Hass B."/>
            <person name="Bruggner R."/>
            <person name="Strausberg R."/>
        </authorList>
    </citation>
    <scope>NUCLEOTIDE SEQUENCE</scope>
    <source>
        <strain evidence="10">USDA</strain>
    </source>
</reference>
<keyword evidence="12" id="KW-1185">Reference proteome</keyword>
<evidence type="ECO:0000256" key="8">
    <source>
        <dbReference type="SAM" id="Coils"/>
    </source>
</evidence>
<dbReference type="EMBL" id="DS235746">
    <property type="protein sequence ID" value="EEB16243.1"/>
    <property type="molecule type" value="Genomic_DNA"/>
</dbReference>